<dbReference type="InterPro" id="IPR000933">
    <property type="entry name" value="Glyco_hydro_29"/>
</dbReference>
<dbReference type="SMART" id="SM00812">
    <property type="entry name" value="Alpha_L_fucos"/>
    <property type="match status" value="1"/>
</dbReference>
<dbReference type="GO" id="GO:0005764">
    <property type="term" value="C:lysosome"/>
    <property type="evidence" value="ECO:0007669"/>
    <property type="project" value="TreeGrafter"/>
</dbReference>
<evidence type="ECO:0000256" key="2">
    <source>
        <dbReference type="ARBA" id="ARBA00007951"/>
    </source>
</evidence>
<feature type="signal peptide" evidence="8">
    <location>
        <begin position="1"/>
        <end position="19"/>
    </location>
</feature>
<reference evidence="10" key="1">
    <citation type="submission" date="2019-10" db="EMBL/GenBank/DDBJ databases">
        <title>Draft genome sequence of Panacibacter sp. KCS-6.</title>
        <authorList>
            <person name="Yim K.J."/>
        </authorList>
    </citation>
    <scope>NUCLEOTIDE SEQUENCE</scope>
    <source>
        <strain evidence="10">KCS-6</strain>
    </source>
</reference>
<dbReference type="PANTHER" id="PTHR10030:SF37">
    <property type="entry name" value="ALPHA-L-FUCOSIDASE-RELATED"/>
    <property type="match status" value="1"/>
</dbReference>
<dbReference type="Gene3D" id="2.60.40.1180">
    <property type="entry name" value="Golgi alpha-mannosidase II"/>
    <property type="match status" value="1"/>
</dbReference>
<dbReference type="EC" id="3.2.1.51" evidence="3"/>
<feature type="chain" id="PRO_5035241576" description="alpha-L-fucosidase" evidence="8">
    <location>
        <begin position="20"/>
        <end position="481"/>
    </location>
</feature>
<evidence type="ECO:0000256" key="8">
    <source>
        <dbReference type="SAM" id="SignalP"/>
    </source>
</evidence>
<comment type="caution">
    <text evidence="10">The sequence shown here is derived from an EMBL/GenBank/DDBJ whole genome shotgun (WGS) entry which is preliminary data.</text>
</comment>
<dbReference type="InterPro" id="IPR017853">
    <property type="entry name" value="GH"/>
</dbReference>
<dbReference type="RefSeq" id="WP_171607612.1">
    <property type="nucleotide sequence ID" value="NZ_WHPF01000006.1"/>
</dbReference>
<proteinExistence type="inferred from homology"/>
<dbReference type="PANTHER" id="PTHR10030">
    <property type="entry name" value="ALPHA-L-FUCOSIDASE"/>
    <property type="match status" value="1"/>
</dbReference>
<dbReference type="PIRSF" id="PIRSF001092">
    <property type="entry name" value="Alpha-L-fucosidase"/>
    <property type="match status" value="1"/>
</dbReference>
<dbReference type="InterPro" id="IPR013780">
    <property type="entry name" value="Glyco_hydro_b"/>
</dbReference>
<dbReference type="SUPFAM" id="SSF51445">
    <property type="entry name" value="(Trans)glycosidases"/>
    <property type="match status" value="1"/>
</dbReference>
<protein>
    <recommendedName>
        <fullName evidence="3">alpha-L-fucosidase</fullName>
        <ecNumber evidence="3">3.2.1.51</ecNumber>
    </recommendedName>
</protein>
<dbReference type="Pfam" id="PF01120">
    <property type="entry name" value="Alpha_L_fucos"/>
    <property type="match status" value="1"/>
</dbReference>
<comment type="function">
    <text evidence="1">Alpha-L-fucosidase is responsible for hydrolyzing the alpha-1,6-linked fucose joined to the reducing-end N-acetylglucosamine of the carbohydrate moieties of glycoproteins.</text>
</comment>
<name>A0A8J8FG05_9BACT</name>
<dbReference type="Gene3D" id="3.20.20.80">
    <property type="entry name" value="Glycosidases"/>
    <property type="match status" value="1"/>
</dbReference>
<dbReference type="AlphaFoldDB" id="A0A8J8FG05"/>
<comment type="similarity">
    <text evidence="2">Belongs to the glycosyl hydrolase 29 family.</text>
</comment>
<evidence type="ECO:0000256" key="1">
    <source>
        <dbReference type="ARBA" id="ARBA00004071"/>
    </source>
</evidence>
<evidence type="ECO:0000313" key="11">
    <source>
        <dbReference type="Proteomes" id="UP000598971"/>
    </source>
</evidence>
<keyword evidence="4 8" id="KW-0732">Signal</keyword>
<feature type="domain" description="Glycoside hydrolase family 29 N-terminal" evidence="9">
    <location>
        <begin position="18"/>
        <end position="380"/>
    </location>
</feature>
<dbReference type="EMBL" id="WHPF01000006">
    <property type="protein sequence ID" value="NNV55679.1"/>
    <property type="molecule type" value="Genomic_DNA"/>
</dbReference>
<dbReference type="InterPro" id="IPR057739">
    <property type="entry name" value="Glyco_hydro_29_N"/>
</dbReference>
<keyword evidence="11" id="KW-1185">Reference proteome</keyword>
<evidence type="ECO:0000313" key="10">
    <source>
        <dbReference type="EMBL" id="NNV55679.1"/>
    </source>
</evidence>
<evidence type="ECO:0000256" key="3">
    <source>
        <dbReference type="ARBA" id="ARBA00012662"/>
    </source>
</evidence>
<evidence type="ECO:0000256" key="4">
    <source>
        <dbReference type="ARBA" id="ARBA00022729"/>
    </source>
</evidence>
<dbReference type="GO" id="GO:0004560">
    <property type="term" value="F:alpha-L-fucosidase activity"/>
    <property type="evidence" value="ECO:0007669"/>
    <property type="project" value="InterPro"/>
</dbReference>
<organism evidence="10 11">
    <name type="scientific">Limnovirga soli</name>
    <dbReference type="NCBI Taxonomy" id="2656915"/>
    <lineage>
        <taxon>Bacteria</taxon>
        <taxon>Pseudomonadati</taxon>
        <taxon>Bacteroidota</taxon>
        <taxon>Chitinophagia</taxon>
        <taxon>Chitinophagales</taxon>
        <taxon>Chitinophagaceae</taxon>
        <taxon>Limnovirga</taxon>
    </lineage>
</organism>
<evidence type="ECO:0000256" key="6">
    <source>
        <dbReference type="ARBA" id="ARBA00023295"/>
    </source>
</evidence>
<keyword evidence="6" id="KW-0326">Glycosidase</keyword>
<evidence type="ECO:0000256" key="5">
    <source>
        <dbReference type="ARBA" id="ARBA00022801"/>
    </source>
</evidence>
<dbReference type="GO" id="GO:0006004">
    <property type="term" value="P:fucose metabolic process"/>
    <property type="evidence" value="ECO:0007669"/>
    <property type="project" value="InterPro"/>
</dbReference>
<dbReference type="GO" id="GO:0016139">
    <property type="term" value="P:glycoside catabolic process"/>
    <property type="evidence" value="ECO:0007669"/>
    <property type="project" value="TreeGrafter"/>
</dbReference>
<keyword evidence="5" id="KW-0378">Hydrolase</keyword>
<sequence>MKLIASNLIAVMITMCCFAQQHNFNNNYITPTDTLVQQKIEQWQDLKFGLFMHWGTYSQWGVVESWSICPEDEGWTQRKGPYASSYNTYVKAYENLQTTFNPTQFNPEKWAAAAKNAGMKYVVFTTKHHDGFCMFDTKQTDYKITSSNTPFAANPRSNVAKEIFDAFRKDGFMTGAYFSKPDWHSPDYWWPYFPPKDRNVNYDPKKYPERWNAFKDYTYNQIQELMTGYGKMDLLWLDGGWVRPLSSVDTTVEWQRGIKDDQDIDMARIAKMSRTYQPGLMVVDRTVSGEFENYVTPEQTIPNEPLPYPWESCITMGNSWSYVPNDTYKSANDLVHMLVKIVSRGGNFLLNIGPSPNGDFSDTAYNRLAALGSWMNVHGEAIYGTIPMAPYEKDNVVYLQSKDKKTVYVYVLSNNKETVELPATISLSQINITQKSKIIYLDAPKEKIGMQQKNNQLTLTIPAGLQQKSGAIYAATFKIIL</sequence>
<accession>A0A8J8FG05</accession>
<evidence type="ECO:0000259" key="9">
    <source>
        <dbReference type="Pfam" id="PF01120"/>
    </source>
</evidence>
<dbReference type="Proteomes" id="UP000598971">
    <property type="component" value="Unassembled WGS sequence"/>
</dbReference>
<feature type="site" description="May be important for catalysis" evidence="7">
    <location>
        <position position="313"/>
    </location>
</feature>
<gene>
    <name evidence="10" type="ORF">GD597_09425</name>
</gene>
<evidence type="ECO:0000256" key="7">
    <source>
        <dbReference type="PIRSR" id="PIRSR001092-1"/>
    </source>
</evidence>
<dbReference type="InterPro" id="IPR016286">
    <property type="entry name" value="FUC_metazoa-typ"/>
</dbReference>